<sequence length="696" mass="74967">MPACSVLLTSGQHPPRSGTDVWLCTPSLAAAAPRPNMARRAELRHSAAFSYTAIMKVRSSTNAPRAPLSANAIIQTRLVARPSSQHESARPMTATVELTASLAASLFLLALYLLLFSPNVALAAELPLDSYELGDAPHDVGNVRGAASYEPEFDLFDRSIIGRALPGVATLENDKPRALNLQPGTMACYVVEKSAIFGNDGNSTGGAPLRPLDEASKTLHLSATTCLQPYFSGSNDKRSSPPQLILSVSNSTEAGCRKLSKDPKDAGVTLFEEGAAMYSLNATGDIYVGITAPNVSSDFQGVYNFEVAASLTDHFHRYQKRDAAELLWMDSDSTSALLVTRNLTENEADVRRIMDQGPPYELFVSNRDSAATDGLKHSACGLQHTAQITANTLSNSKSNSPARTGMTLKGPGGFPKQQFYFASLNASSSYIGILVKKSKVAAHEKRQVGDFDTGSVVFEATEFQTVSGTNCKVVTDLEFCNEIQYAVPGNDKKFNGTALAKAYDDYAKTMYANFETVMMQIPCDAPRTSLYSLARNCNDCKAAYKKWLCTVSIPRCEDFTSSNRFALTRNAGQAFPNGSQLPDDVRNPLIAMPYSNASRNAFIDSEIQPGPYKELLPCEDICYEVVQSCPAAIGFTCPQPGLISFAYSYGRREENGSTASCNYPGVAQTPMSAARNLVPDSILLSSVSLAAVMMFG</sequence>
<dbReference type="PANTHER" id="PTHR39142:SF1">
    <property type="entry name" value="AEL197CP"/>
    <property type="match status" value="1"/>
</dbReference>
<dbReference type="EMBL" id="NRSZ01000407">
    <property type="protein sequence ID" value="PNY27426.1"/>
    <property type="molecule type" value="Genomic_DNA"/>
</dbReference>
<dbReference type="InterPro" id="IPR024338">
    <property type="entry name" value="MID1/Yam8"/>
</dbReference>
<gene>
    <name evidence="1" type="ORF">TCAP_02647</name>
</gene>
<dbReference type="GO" id="GO:0005262">
    <property type="term" value="F:calcium channel activity"/>
    <property type="evidence" value="ECO:0007669"/>
    <property type="project" value="InterPro"/>
</dbReference>
<dbReference type="AlphaFoldDB" id="A0A2K3QIR5"/>
<proteinExistence type="predicted"/>
<dbReference type="OrthoDB" id="5405745at2759"/>
<name>A0A2K3QIR5_9HYPO</name>
<dbReference type="Pfam" id="PF12929">
    <property type="entry name" value="Mid1"/>
    <property type="match status" value="1"/>
</dbReference>
<dbReference type="Proteomes" id="UP000236621">
    <property type="component" value="Unassembled WGS sequence"/>
</dbReference>
<reference evidence="1 2" key="1">
    <citation type="submission" date="2017-08" db="EMBL/GenBank/DDBJ databases">
        <title>Harnessing the power of phylogenomics to disentangle the directionality and signatures of interkingdom host jumping in the parasitic fungal genus Tolypocladium.</title>
        <authorList>
            <person name="Quandt C.A."/>
            <person name="Patterson W."/>
            <person name="Spatafora J.W."/>
        </authorList>
    </citation>
    <scope>NUCLEOTIDE SEQUENCE [LARGE SCALE GENOMIC DNA]</scope>
    <source>
        <strain evidence="1 2">CBS 113982</strain>
    </source>
</reference>
<dbReference type="STRING" id="45235.A0A2K3QIR5"/>
<accession>A0A2K3QIR5</accession>
<protein>
    <submittedName>
        <fullName evidence="1">Calcium influx-promoting protein ehs1</fullName>
    </submittedName>
</protein>
<dbReference type="PANTHER" id="PTHR39142">
    <property type="entry name" value="MID1P"/>
    <property type="match status" value="1"/>
</dbReference>
<evidence type="ECO:0000313" key="2">
    <source>
        <dbReference type="Proteomes" id="UP000236621"/>
    </source>
</evidence>
<evidence type="ECO:0000313" key="1">
    <source>
        <dbReference type="EMBL" id="PNY27426.1"/>
    </source>
</evidence>
<keyword evidence="2" id="KW-1185">Reference proteome</keyword>
<organism evidence="1 2">
    <name type="scientific">Tolypocladium capitatum</name>
    <dbReference type="NCBI Taxonomy" id="45235"/>
    <lineage>
        <taxon>Eukaryota</taxon>
        <taxon>Fungi</taxon>
        <taxon>Dikarya</taxon>
        <taxon>Ascomycota</taxon>
        <taxon>Pezizomycotina</taxon>
        <taxon>Sordariomycetes</taxon>
        <taxon>Hypocreomycetidae</taxon>
        <taxon>Hypocreales</taxon>
        <taxon>Ophiocordycipitaceae</taxon>
        <taxon>Tolypocladium</taxon>
    </lineage>
</organism>
<comment type="caution">
    <text evidence="1">The sequence shown here is derived from an EMBL/GenBank/DDBJ whole genome shotgun (WGS) entry which is preliminary data.</text>
</comment>
<dbReference type="GO" id="GO:0098703">
    <property type="term" value="P:calcium ion import across plasma membrane"/>
    <property type="evidence" value="ECO:0007669"/>
    <property type="project" value="InterPro"/>
</dbReference>